<organism evidence="2 3">
    <name type="scientific">Nocardia uniformis</name>
    <dbReference type="NCBI Taxonomy" id="53432"/>
    <lineage>
        <taxon>Bacteria</taxon>
        <taxon>Bacillati</taxon>
        <taxon>Actinomycetota</taxon>
        <taxon>Actinomycetes</taxon>
        <taxon>Mycobacteriales</taxon>
        <taxon>Nocardiaceae</taxon>
        <taxon>Nocardia</taxon>
    </lineage>
</organism>
<sequence>MRYRKLLACGAITASTLVAAVSVGSSTAAAEPVADFAVVHTLGDTCYGQLRSGVSVVGPGVASFGMSFVKWTPTFGSPCGVGVSVHWHNLDSGAAGVVSGSIVDATTWNQTPPTAFLEVPTGPGRVSFTVTTDRPHLPVPAAALAIP</sequence>
<evidence type="ECO:0000256" key="1">
    <source>
        <dbReference type="SAM" id="SignalP"/>
    </source>
</evidence>
<feature type="signal peptide" evidence="1">
    <location>
        <begin position="1"/>
        <end position="30"/>
    </location>
</feature>
<comment type="caution">
    <text evidence="2">The sequence shown here is derived from an EMBL/GenBank/DDBJ whole genome shotgun (WGS) entry which is preliminary data.</text>
</comment>
<accession>A0A849BV25</accession>
<feature type="chain" id="PRO_5032624251" description="Secreted protein" evidence="1">
    <location>
        <begin position="31"/>
        <end position="147"/>
    </location>
</feature>
<dbReference type="Proteomes" id="UP000586827">
    <property type="component" value="Unassembled WGS sequence"/>
</dbReference>
<dbReference type="AlphaFoldDB" id="A0A849BV25"/>
<name>A0A849BV25_9NOCA</name>
<proteinExistence type="predicted"/>
<dbReference type="EMBL" id="JABELX010000003">
    <property type="protein sequence ID" value="NNH70044.1"/>
    <property type="molecule type" value="Genomic_DNA"/>
</dbReference>
<gene>
    <name evidence="2" type="ORF">HLB23_09240</name>
</gene>
<evidence type="ECO:0008006" key="4">
    <source>
        <dbReference type="Google" id="ProtNLM"/>
    </source>
</evidence>
<keyword evidence="3" id="KW-1185">Reference proteome</keyword>
<dbReference type="RefSeq" id="WP_067518084.1">
    <property type="nucleotide sequence ID" value="NZ_JABELX010000003.1"/>
</dbReference>
<protein>
    <recommendedName>
        <fullName evidence="4">Secreted protein</fullName>
    </recommendedName>
</protein>
<keyword evidence="1" id="KW-0732">Signal</keyword>
<reference evidence="2 3" key="1">
    <citation type="submission" date="2020-05" db="EMBL/GenBank/DDBJ databases">
        <title>MicrobeNet Type strains.</title>
        <authorList>
            <person name="Nicholson A.C."/>
        </authorList>
    </citation>
    <scope>NUCLEOTIDE SEQUENCE [LARGE SCALE GENOMIC DNA]</scope>
    <source>
        <strain evidence="2 3">JCM 3224</strain>
    </source>
</reference>
<evidence type="ECO:0000313" key="3">
    <source>
        <dbReference type="Proteomes" id="UP000586827"/>
    </source>
</evidence>
<evidence type="ECO:0000313" key="2">
    <source>
        <dbReference type="EMBL" id="NNH70044.1"/>
    </source>
</evidence>